<dbReference type="Pfam" id="PF01075">
    <property type="entry name" value="Glyco_transf_9"/>
    <property type="match status" value="1"/>
</dbReference>
<dbReference type="PANTHER" id="PTHR30160:SF1">
    <property type="entry name" value="LIPOPOLYSACCHARIDE 1,2-N-ACETYLGLUCOSAMINETRANSFERASE-RELATED"/>
    <property type="match status" value="1"/>
</dbReference>
<evidence type="ECO:0000256" key="2">
    <source>
        <dbReference type="ARBA" id="ARBA00022679"/>
    </source>
</evidence>
<dbReference type="EMBL" id="LBWG01000046">
    <property type="protein sequence ID" value="KKR02870.1"/>
    <property type="molecule type" value="Genomic_DNA"/>
</dbReference>
<reference evidence="3 4" key="1">
    <citation type="journal article" date="2015" name="Nature">
        <title>rRNA introns, odd ribosomes, and small enigmatic genomes across a large radiation of phyla.</title>
        <authorList>
            <person name="Brown C.T."/>
            <person name="Hug L.A."/>
            <person name="Thomas B.C."/>
            <person name="Sharon I."/>
            <person name="Castelle C.J."/>
            <person name="Singh A."/>
            <person name="Wilkins M.J."/>
            <person name="Williams K.H."/>
            <person name="Banfield J.F."/>
        </authorList>
    </citation>
    <scope>NUCLEOTIDE SEQUENCE [LARGE SCALE GENOMIC DNA]</scope>
</reference>
<evidence type="ECO:0000313" key="3">
    <source>
        <dbReference type="EMBL" id="KKR02870.1"/>
    </source>
</evidence>
<keyword evidence="2 3" id="KW-0808">Transferase</keyword>
<dbReference type="GO" id="GO:0005829">
    <property type="term" value="C:cytosol"/>
    <property type="evidence" value="ECO:0007669"/>
    <property type="project" value="TreeGrafter"/>
</dbReference>
<evidence type="ECO:0000313" key="4">
    <source>
        <dbReference type="Proteomes" id="UP000033935"/>
    </source>
</evidence>
<dbReference type="InterPro" id="IPR051199">
    <property type="entry name" value="LPS_LOS_Heptosyltrfase"/>
</dbReference>
<dbReference type="CDD" id="cd03789">
    <property type="entry name" value="GT9_LPS_heptosyltransferase"/>
    <property type="match status" value="1"/>
</dbReference>
<name>A0A0G0PXJ0_9BACT</name>
<evidence type="ECO:0000256" key="1">
    <source>
        <dbReference type="ARBA" id="ARBA00022676"/>
    </source>
</evidence>
<protein>
    <submittedName>
        <fullName evidence="3">Glycosyl transferase family 9</fullName>
    </submittedName>
</protein>
<dbReference type="Gene3D" id="3.40.50.2000">
    <property type="entry name" value="Glycogen Phosphorylase B"/>
    <property type="match status" value="2"/>
</dbReference>
<gene>
    <name evidence="3" type="ORF">UT30_C0046G0001</name>
</gene>
<dbReference type="PANTHER" id="PTHR30160">
    <property type="entry name" value="TETRAACYLDISACCHARIDE 4'-KINASE-RELATED"/>
    <property type="match status" value="1"/>
</dbReference>
<sequence length="358" mass="41992">MGKTGLKLTEDQLKEIKRILIIQYKPFGDVLLNTAYMPALRKKFPDAVIDYLIQKPFRVILEDNPNLNDLILMEKKKGKTLAYYMERIRTIFKVRKLKYDMIIDQIRGPGSSQITFFSGAKYRLGWKKVKPWTWLKGFNWVYNYSEIRDHRIYAARAKFKLLKPLGIDETSDNIFYHVKPDSIEYIDKWLKEASLNERKLVIFSPVTPVYRKQWEFERFAKVADMIKEKTDCEVVLLWGPGELEKVELMASLMKNKPVIAPKTTFNQAAALLQKTFIYIGNDGGIIHLAVSQDTPSIAIFGPKTHPLKWTAWHLPIHKYLRDLDFKDPKDNSFNITPEMVYEKFEELDKYLKENKAVK</sequence>
<dbReference type="GO" id="GO:0008713">
    <property type="term" value="F:ADP-heptose-lipopolysaccharide heptosyltransferase activity"/>
    <property type="evidence" value="ECO:0007669"/>
    <property type="project" value="TreeGrafter"/>
</dbReference>
<accession>A0A0G0PXJ0</accession>
<comment type="caution">
    <text evidence="3">The sequence shown here is derived from an EMBL/GenBank/DDBJ whole genome shotgun (WGS) entry which is preliminary data.</text>
</comment>
<dbReference type="Proteomes" id="UP000033935">
    <property type="component" value="Unassembled WGS sequence"/>
</dbReference>
<proteinExistence type="predicted"/>
<dbReference type="GO" id="GO:0009244">
    <property type="term" value="P:lipopolysaccharide core region biosynthetic process"/>
    <property type="evidence" value="ECO:0007669"/>
    <property type="project" value="TreeGrafter"/>
</dbReference>
<keyword evidence="1" id="KW-0328">Glycosyltransferase</keyword>
<dbReference type="SUPFAM" id="SSF53756">
    <property type="entry name" value="UDP-Glycosyltransferase/glycogen phosphorylase"/>
    <property type="match status" value="1"/>
</dbReference>
<dbReference type="InterPro" id="IPR002201">
    <property type="entry name" value="Glyco_trans_9"/>
</dbReference>
<dbReference type="AlphaFoldDB" id="A0A0G0PXJ0"/>
<organism evidence="3 4">
    <name type="scientific">Candidatus Uhrbacteria bacterium GW2011_GWF2_39_13</name>
    <dbReference type="NCBI Taxonomy" id="1618995"/>
    <lineage>
        <taxon>Bacteria</taxon>
        <taxon>Candidatus Uhriibacteriota</taxon>
    </lineage>
</organism>